<dbReference type="Gene3D" id="2.60.120.260">
    <property type="entry name" value="Galactose-binding domain-like"/>
    <property type="match status" value="1"/>
</dbReference>
<name>I5ATK9_EUBC6</name>
<dbReference type="STRING" id="633697.EubceDRAFT1_1319"/>
<reference evidence="3 4" key="1">
    <citation type="submission" date="2010-08" db="EMBL/GenBank/DDBJ databases">
        <authorList>
            <consortium name="US DOE Joint Genome Institute (JGI-PGF)"/>
            <person name="Lucas S."/>
            <person name="Copeland A."/>
            <person name="Lapidus A."/>
            <person name="Cheng J.-F."/>
            <person name="Bruce D."/>
            <person name="Goodwin L."/>
            <person name="Pitluck S."/>
            <person name="Land M.L."/>
            <person name="Hauser L."/>
            <person name="Chang Y.-J."/>
            <person name="Anderson I.J."/>
            <person name="Johnson E."/>
            <person name="Mulhopadhyay B."/>
            <person name="Kyrpides N."/>
            <person name="Woyke T.J."/>
        </authorList>
    </citation>
    <scope>NUCLEOTIDE SEQUENCE [LARGE SCALE GENOMIC DNA]</scope>
    <source>
        <strain evidence="3 4">6</strain>
    </source>
</reference>
<dbReference type="Pfam" id="PF02836">
    <property type="entry name" value="Glyco_hydro_2_C"/>
    <property type="match status" value="1"/>
</dbReference>
<dbReference type="Gene3D" id="3.20.20.80">
    <property type="entry name" value="Glycosidases"/>
    <property type="match status" value="1"/>
</dbReference>
<dbReference type="InterPro" id="IPR006103">
    <property type="entry name" value="Glyco_hydro_2_cat"/>
</dbReference>
<feature type="domain" description="Glycoside hydrolase family 2 catalytic" evidence="2">
    <location>
        <begin position="389"/>
        <end position="560"/>
    </location>
</feature>
<dbReference type="PANTHER" id="PTHR42732:SF2">
    <property type="entry name" value="BETA-MANNOSIDASE"/>
    <property type="match status" value="1"/>
</dbReference>
<evidence type="ECO:0000256" key="1">
    <source>
        <dbReference type="SAM" id="MobiDB-lite"/>
    </source>
</evidence>
<feature type="compositionally biased region" description="Acidic residues" evidence="1">
    <location>
        <begin position="152"/>
        <end position="161"/>
    </location>
</feature>
<proteinExistence type="predicted"/>
<dbReference type="SUPFAM" id="SSF49303">
    <property type="entry name" value="beta-Galactosidase/glucuronidase domain"/>
    <property type="match status" value="1"/>
</dbReference>
<sequence length="709" mass="82012">MRQLMTRWGRDIDVNSVLQEYPREMLRRKNWINLNGYWDYAFTGGVEKEGLLPQGIPEKWDGQILVPFSPESVLSKVDRQLLPHELLWYRRYLPELSERKEGHRILLHFGAVDQACIVYINGREAGRHIGGYLPFDLDITDFLKPVGSVQENGDDSCDETAEEKASSRFSEEEGTSGGRRRSVITFFPGVSSQGYHGDRDEEEPEDEDEASEEFLSDEEQEGATSGCFDEIVVCVRDVSDTSWHARGKQKLKNGGMFYTATSGIWQTVWMEKVPADYIRGIETVADPDNGYINILVKADGDFPVRVCVRNPDLYVSRDRVREDDGLFRRAVVAGMTNTWLNVRIAKPKLWTFEEPWLYHFDVEMGEDRATSYFAMRSITLENDERNIPRIYLNHEQVFLRGVLDQGYWPDGFYTAPSDEAMLFDLREMKKSGFNMVRKHAKIEPDRWYYHCDCLGLLVWQDIVNGGETYQPWFVTYAATLMNWLGVKVRDIHPSMVGRMSESGREEFRREIVETAEALRFHPCIFAWTLFNEAWGQFETERCTKILRKADPEHLIDAASGWFDQKGGDFRSIHFYYLTFKMAVESRRAFVLSEFGGLPYYIPEHSSGERIYGYGKTSKTREELNRKYRKLVRDIERRIPKGLCATVYTQWTDIEDEVNGIFTCDREIKKIVRFGERAMGEEFTSENGEEMARPPGLTATDMAAGDAMDI</sequence>
<feature type="region of interest" description="Disordered" evidence="1">
    <location>
        <begin position="149"/>
        <end position="223"/>
    </location>
</feature>
<dbReference type="InterPro" id="IPR051913">
    <property type="entry name" value="GH2_Domain-Containing"/>
</dbReference>
<keyword evidence="4" id="KW-1185">Reference proteome</keyword>
<protein>
    <submittedName>
        <fullName evidence="3">Beta-galactosidase/beta-glucuronidase</fullName>
    </submittedName>
</protein>
<accession>I5ATK9</accession>
<reference evidence="3 4" key="2">
    <citation type="submission" date="2012-02" db="EMBL/GenBank/DDBJ databases">
        <title>Improved High-Quality Draft sequence of Eubacterium cellulosolvens 6.</title>
        <authorList>
            <consortium name="US DOE Joint Genome Institute"/>
            <person name="Lucas S."/>
            <person name="Han J."/>
            <person name="Lapidus A."/>
            <person name="Cheng J.-F."/>
            <person name="Goodwin L."/>
            <person name="Pitluck S."/>
            <person name="Peters L."/>
            <person name="Mikhailova N."/>
            <person name="Gu W."/>
            <person name="Detter J.C."/>
            <person name="Han C."/>
            <person name="Tapia R."/>
            <person name="Land M."/>
            <person name="Hauser L."/>
            <person name="Kyrpides N."/>
            <person name="Ivanova N."/>
            <person name="Pagani I."/>
            <person name="Johnson E."/>
            <person name="Mukhopadhyay B."/>
            <person name="Anderson I."/>
            <person name="Woyke T."/>
        </authorList>
    </citation>
    <scope>NUCLEOTIDE SEQUENCE [LARGE SCALE GENOMIC DNA]</scope>
    <source>
        <strain evidence="3 4">6</strain>
    </source>
</reference>
<dbReference type="EMBL" id="CM001487">
    <property type="protein sequence ID" value="EIM57132.1"/>
    <property type="molecule type" value="Genomic_DNA"/>
</dbReference>
<dbReference type="InterPro" id="IPR017853">
    <property type="entry name" value="GH"/>
</dbReference>
<dbReference type="InterPro" id="IPR036156">
    <property type="entry name" value="Beta-gal/glucu_dom_sf"/>
</dbReference>
<feature type="region of interest" description="Disordered" evidence="1">
    <location>
        <begin position="681"/>
        <end position="709"/>
    </location>
</feature>
<dbReference type="PANTHER" id="PTHR42732">
    <property type="entry name" value="BETA-GALACTOSIDASE"/>
    <property type="match status" value="1"/>
</dbReference>
<dbReference type="SUPFAM" id="SSF49785">
    <property type="entry name" value="Galactose-binding domain-like"/>
    <property type="match status" value="2"/>
</dbReference>
<feature type="compositionally biased region" description="Low complexity" evidence="1">
    <location>
        <begin position="697"/>
        <end position="709"/>
    </location>
</feature>
<dbReference type="SUPFAM" id="SSF51445">
    <property type="entry name" value="(Trans)glycosidases"/>
    <property type="match status" value="1"/>
</dbReference>
<feature type="compositionally biased region" description="Basic and acidic residues" evidence="1">
    <location>
        <begin position="162"/>
        <end position="171"/>
    </location>
</feature>
<feature type="compositionally biased region" description="Acidic residues" evidence="1">
    <location>
        <begin position="200"/>
        <end position="221"/>
    </location>
</feature>
<dbReference type="HOGENOM" id="CLU_009935_3_1_9"/>
<evidence type="ECO:0000259" key="2">
    <source>
        <dbReference type="Pfam" id="PF02836"/>
    </source>
</evidence>
<dbReference type="OrthoDB" id="9762066at2"/>
<dbReference type="AlphaFoldDB" id="I5ATK9"/>
<gene>
    <name evidence="3" type="ORF">EubceDRAFT1_1319</name>
</gene>
<dbReference type="Proteomes" id="UP000005753">
    <property type="component" value="Chromosome"/>
</dbReference>
<dbReference type="InterPro" id="IPR008979">
    <property type="entry name" value="Galactose-bd-like_sf"/>
</dbReference>
<evidence type="ECO:0000313" key="4">
    <source>
        <dbReference type="Proteomes" id="UP000005753"/>
    </source>
</evidence>
<organism evidence="3 4">
    <name type="scientific">Eubacterium cellulosolvens (strain ATCC 43171 / JCM 9499 / 6)</name>
    <name type="common">Cillobacterium cellulosolvens</name>
    <dbReference type="NCBI Taxonomy" id="633697"/>
    <lineage>
        <taxon>Bacteria</taxon>
        <taxon>Bacillati</taxon>
        <taxon>Bacillota</taxon>
        <taxon>Clostridia</taxon>
        <taxon>Eubacteriales</taxon>
        <taxon>Eubacteriaceae</taxon>
        <taxon>Eubacterium</taxon>
    </lineage>
</organism>
<dbReference type="eggNOG" id="COG3250">
    <property type="taxonomic scope" value="Bacteria"/>
</dbReference>
<dbReference type="GO" id="GO:0005975">
    <property type="term" value="P:carbohydrate metabolic process"/>
    <property type="evidence" value="ECO:0007669"/>
    <property type="project" value="InterPro"/>
</dbReference>
<dbReference type="GO" id="GO:0004553">
    <property type="term" value="F:hydrolase activity, hydrolyzing O-glycosyl compounds"/>
    <property type="evidence" value="ECO:0007669"/>
    <property type="project" value="InterPro"/>
</dbReference>
<evidence type="ECO:0000313" key="3">
    <source>
        <dbReference type="EMBL" id="EIM57132.1"/>
    </source>
</evidence>